<dbReference type="Proteomes" id="UP001222800">
    <property type="component" value="Chromosome"/>
</dbReference>
<gene>
    <name evidence="1" type="ORF">P4S50_08780</name>
</gene>
<organism evidence="1 2">
    <name type="scientific">Tepidibacter hydrothermalis</name>
    <dbReference type="NCBI Taxonomy" id="3036126"/>
    <lineage>
        <taxon>Bacteria</taxon>
        <taxon>Bacillati</taxon>
        <taxon>Bacillota</taxon>
        <taxon>Clostridia</taxon>
        <taxon>Peptostreptococcales</taxon>
        <taxon>Peptostreptococcaceae</taxon>
        <taxon>Tepidibacter</taxon>
    </lineage>
</organism>
<dbReference type="EMBL" id="CP120733">
    <property type="protein sequence ID" value="WFD12160.1"/>
    <property type="molecule type" value="Genomic_DNA"/>
</dbReference>
<dbReference type="RefSeq" id="WP_277734460.1">
    <property type="nucleotide sequence ID" value="NZ_CP120733.1"/>
</dbReference>
<accession>A0ABY8EJA5</accession>
<reference evidence="1 2" key="1">
    <citation type="submission" date="2023-03" db="EMBL/GenBank/DDBJ databases">
        <title>Complete genome sequence of Tepidibacter sp. SWIR-1, isolated from a deep-sea hydrothermal vent.</title>
        <authorList>
            <person name="Li X."/>
        </authorList>
    </citation>
    <scope>NUCLEOTIDE SEQUENCE [LARGE SCALE GENOMIC DNA]</scope>
    <source>
        <strain evidence="1 2">SWIR-1</strain>
    </source>
</reference>
<name>A0ABY8EJA5_9FIRM</name>
<sequence length="45" mass="5606">MNNLKHHKKLKMRKITIEEMRKEQKKIKDIADYILKQKLKRNKSK</sequence>
<keyword evidence="2" id="KW-1185">Reference proteome</keyword>
<protein>
    <submittedName>
        <fullName evidence="1">Uncharacterized protein</fullName>
    </submittedName>
</protein>
<proteinExistence type="predicted"/>
<evidence type="ECO:0000313" key="1">
    <source>
        <dbReference type="EMBL" id="WFD12160.1"/>
    </source>
</evidence>
<evidence type="ECO:0000313" key="2">
    <source>
        <dbReference type="Proteomes" id="UP001222800"/>
    </source>
</evidence>